<comment type="catalytic activity">
    <reaction evidence="1 7">
        <text>5-hydroxyisourate + H2O = 5-hydroxy-2-oxo-4-ureido-2,5-dihydro-1H-imidazole-5-carboxylate + H(+)</text>
        <dbReference type="Rhea" id="RHEA:23736"/>
        <dbReference type="ChEBI" id="CHEBI:15377"/>
        <dbReference type="ChEBI" id="CHEBI:15378"/>
        <dbReference type="ChEBI" id="CHEBI:18072"/>
        <dbReference type="ChEBI" id="CHEBI:58639"/>
        <dbReference type="EC" id="3.5.2.17"/>
    </reaction>
</comment>
<dbReference type="OrthoDB" id="10265230at2759"/>
<dbReference type="Proteomes" id="UP000789570">
    <property type="component" value="Unassembled WGS sequence"/>
</dbReference>
<evidence type="ECO:0000256" key="2">
    <source>
        <dbReference type="ARBA" id="ARBA00002704"/>
    </source>
</evidence>
<dbReference type="EMBL" id="CAJVPQ010000646">
    <property type="protein sequence ID" value="CAG8499419.1"/>
    <property type="molecule type" value="Genomic_DNA"/>
</dbReference>
<name>A0A9N8ZL18_9GLOM</name>
<evidence type="ECO:0000256" key="1">
    <source>
        <dbReference type="ARBA" id="ARBA00001043"/>
    </source>
</evidence>
<dbReference type="PROSITE" id="PS00768">
    <property type="entry name" value="TRANSTHYRETIN_1"/>
    <property type="match status" value="1"/>
</dbReference>
<keyword evidence="5 7" id="KW-0659">Purine metabolism</keyword>
<dbReference type="InterPro" id="IPR023419">
    <property type="entry name" value="Transthyretin_CS"/>
</dbReference>
<comment type="similarity">
    <text evidence="3 7">Belongs to the transthyretin family. 5-hydroxyisourate hydrolase subfamily.</text>
</comment>
<comment type="caution">
    <text evidence="9">The sequence shown here is derived from an EMBL/GenBank/DDBJ whole genome shotgun (WGS) entry which is preliminary data.</text>
</comment>
<dbReference type="NCBIfam" id="TIGR02962">
    <property type="entry name" value="hdxy_isourate"/>
    <property type="match status" value="1"/>
</dbReference>
<dbReference type="InterPro" id="IPR036817">
    <property type="entry name" value="Transthyretin/HIU_hydrolase_sf"/>
</dbReference>
<evidence type="ECO:0000256" key="7">
    <source>
        <dbReference type="RuleBase" id="RU361270"/>
    </source>
</evidence>
<accession>A0A9N8ZL18</accession>
<dbReference type="CDD" id="cd05822">
    <property type="entry name" value="TLP_HIUase"/>
    <property type="match status" value="1"/>
</dbReference>
<dbReference type="PANTHER" id="PTHR10395">
    <property type="entry name" value="URICASE AND TRANSTHYRETIN-RELATED"/>
    <property type="match status" value="1"/>
</dbReference>
<organism evidence="9 10">
    <name type="scientific">Funneliformis caledonium</name>
    <dbReference type="NCBI Taxonomy" id="1117310"/>
    <lineage>
        <taxon>Eukaryota</taxon>
        <taxon>Fungi</taxon>
        <taxon>Fungi incertae sedis</taxon>
        <taxon>Mucoromycota</taxon>
        <taxon>Glomeromycotina</taxon>
        <taxon>Glomeromycetes</taxon>
        <taxon>Glomerales</taxon>
        <taxon>Glomeraceae</taxon>
        <taxon>Funneliformis</taxon>
    </lineage>
</organism>
<dbReference type="InterPro" id="IPR014306">
    <property type="entry name" value="Hydroxyisourate_hydrolase"/>
</dbReference>
<evidence type="ECO:0000313" key="9">
    <source>
        <dbReference type="EMBL" id="CAG8499419.1"/>
    </source>
</evidence>
<protein>
    <recommendedName>
        <fullName evidence="7">5-hydroxyisourate hydrolase</fullName>
        <shortName evidence="7">HIU hydrolase</shortName>
        <shortName evidence="7">HIUHase</shortName>
        <ecNumber evidence="7">3.5.2.17</ecNumber>
    </recommendedName>
</protein>
<comment type="subunit">
    <text evidence="4 7">Homotetramer.</text>
</comment>
<keyword evidence="10" id="KW-1185">Reference proteome</keyword>
<dbReference type="GO" id="GO:0006144">
    <property type="term" value="P:purine nucleobase metabolic process"/>
    <property type="evidence" value="ECO:0007669"/>
    <property type="project" value="UniProtKB-KW"/>
</dbReference>
<keyword evidence="6 7" id="KW-0378">Hydrolase</keyword>
<dbReference type="AlphaFoldDB" id="A0A9N8ZL18"/>
<evidence type="ECO:0000256" key="3">
    <source>
        <dbReference type="ARBA" id="ARBA00009850"/>
    </source>
</evidence>
<evidence type="ECO:0000313" key="10">
    <source>
        <dbReference type="Proteomes" id="UP000789570"/>
    </source>
</evidence>
<dbReference type="SMART" id="SM00095">
    <property type="entry name" value="TR_THY"/>
    <property type="match status" value="1"/>
</dbReference>
<evidence type="ECO:0000259" key="8">
    <source>
        <dbReference type="SMART" id="SM00095"/>
    </source>
</evidence>
<evidence type="ECO:0000256" key="6">
    <source>
        <dbReference type="ARBA" id="ARBA00022801"/>
    </source>
</evidence>
<dbReference type="EC" id="3.5.2.17" evidence="7"/>
<dbReference type="Pfam" id="PF00576">
    <property type="entry name" value="Transthyretin"/>
    <property type="match status" value="1"/>
</dbReference>
<dbReference type="InterPro" id="IPR023418">
    <property type="entry name" value="Thyroxine_BS"/>
</dbReference>
<gene>
    <name evidence="9" type="ORF">FCALED_LOCUS3626</name>
</gene>
<comment type="function">
    <text evidence="2">Catalyzes the hydrolysis of 5-hydroxyisourate (HIU) to 2-oxo-4-hydroxy-4-carboxy-5-ureidoimidazoline (OHCU).</text>
</comment>
<reference evidence="9" key="1">
    <citation type="submission" date="2021-06" db="EMBL/GenBank/DDBJ databases">
        <authorList>
            <person name="Kallberg Y."/>
            <person name="Tangrot J."/>
            <person name="Rosling A."/>
        </authorList>
    </citation>
    <scope>NUCLEOTIDE SEQUENCE</scope>
    <source>
        <strain evidence="9">UK204</strain>
    </source>
</reference>
<feature type="domain" description="Transthyretin/hydroxyisourate hydrolase" evidence="8">
    <location>
        <begin position="11"/>
        <end position="139"/>
    </location>
</feature>
<evidence type="ECO:0000256" key="4">
    <source>
        <dbReference type="ARBA" id="ARBA00011881"/>
    </source>
</evidence>
<sequence>MYDHKDIQMSTSRGPITCHVLDSSRGMPGKNIQIKLEVRETSSEVSDENGTETWKVVGQSYTNDDGRCPNLVPERYKIALNKNSSATYRITFYTSKYFDKLDQKSFYPYVQVIFEITDPDQHYHVPLLISPFSYTTYRGS</sequence>
<dbReference type="PROSITE" id="PS00769">
    <property type="entry name" value="TRANSTHYRETIN_2"/>
    <property type="match status" value="1"/>
</dbReference>
<evidence type="ECO:0000256" key="5">
    <source>
        <dbReference type="ARBA" id="ARBA00022631"/>
    </source>
</evidence>
<dbReference type="GO" id="GO:0033971">
    <property type="term" value="F:hydroxyisourate hydrolase activity"/>
    <property type="evidence" value="ECO:0007669"/>
    <property type="project" value="UniProtKB-EC"/>
</dbReference>
<dbReference type="Gene3D" id="2.60.40.180">
    <property type="entry name" value="Transthyretin/hydroxyisourate hydrolase domain"/>
    <property type="match status" value="1"/>
</dbReference>
<dbReference type="SUPFAM" id="SSF49472">
    <property type="entry name" value="Transthyretin (synonym: prealbumin)"/>
    <property type="match status" value="1"/>
</dbReference>
<dbReference type="InterPro" id="IPR023416">
    <property type="entry name" value="Transthyretin/HIU_hydrolase_d"/>
</dbReference>
<proteinExistence type="inferred from homology"/>
<dbReference type="PANTHER" id="PTHR10395:SF7">
    <property type="entry name" value="5-HYDROXYISOURATE HYDROLASE"/>
    <property type="match status" value="1"/>
</dbReference>